<keyword evidence="5 7" id="KW-0479">Metal-binding</keyword>
<dbReference type="AlphaFoldDB" id="A0A2K1IQJ4"/>
<evidence type="ECO:0000313" key="13">
    <source>
        <dbReference type="EnsemblPlants" id="PAC:32915602.CDS.1"/>
    </source>
</evidence>
<comment type="subcellular location">
    <subcellularLocation>
        <location evidence="1 9">Secreted</location>
        <location evidence="1 9">Extracellular space</location>
        <location evidence="1 9">Apoplast</location>
    </subcellularLocation>
</comment>
<dbReference type="InParanoid" id="A0A2K1IQJ4"/>
<comment type="similarity">
    <text evidence="2 9">Belongs to the germin family.</text>
</comment>
<evidence type="ECO:0000256" key="4">
    <source>
        <dbReference type="ARBA" id="ARBA00022525"/>
    </source>
</evidence>
<evidence type="ECO:0000256" key="2">
    <source>
        <dbReference type="ARBA" id="ARBA00007456"/>
    </source>
</evidence>
<evidence type="ECO:0000256" key="6">
    <source>
        <dbReference type="ARBA" id="ARBA00023211"/>
    </source>
</evidence>
<name>A0A2K1IQJ4_PHYPA</name>
<feature type="compositionally biased region" description="Low complexity" evidence="10">
    <location>
        <begin position="150"/>
        <end position="171"/>
    </location>
</feature>
<feature type="binding site" evidence="8">
    <location>
        <position position="71"/>
    </location>
    <ligand>
        <name>Mn(2+)</name>
        <dbReference type="ChEBI" id="CHEBI:29035"/>
    </ligand>
</feature>
<dbReference type="InterPro" id="IPR001929">
    <property type="entry name" value="Germin"/>
</dbReference>
<dbReference type="Proteomes" id="UP000006727">
    <property type="component" value="Chromosome 21"/>
</dbReference>
<evidence type="ECO:0000256" key="8">
    <source>
        <dbReference type="PIRSR" id="PIRSR601929-2"/>
    </source>
</evidence>
<dbReference type="InterPro" id="IPR014710">
    <property type="entry name" value="RmlC-like_jellyroll"/>
</dbReference>
<dbReference type="PANTHER" id="PTHR31238">
    <property type="entry name" value="GERMIN-LIKE PROTEIN SUBFAMILY 3 MEMBER 3"/>
    <property type="match status" value="1"/>
</dbReference>
<sequence length="179" mass="19412">MPGPCHCDKRQFLIPGIGRDRESEEGPIGSFGLVWHGWTVARSSHHGPSHGTDHLRRGRTDQPAHTPRSTEMIYVVKGSIHIGFVATDNRLYDGVLEECHAAILPHGLLHFSLNVGKGQAEVIASFNSENPGLRMTCSAAPTLATSCSTRGSGSMRRQSSRSQGSVQGQVRQHLDALQI</sequence>
<evidence type="ECO:0000256" key="7">
    <source>
        <dbReference type="PIRSR" id="PIRSR601929-1"/>
    </source>
</evidence>
<dbReference type="GO" id="GO:0048046">
    <property type="term" value="C:apoplast"/>
    <property type="evidence" value="ECO:0007669"/>
    <property type="project" value="UniProtKB-SubCell"/>
</dbReference>
<evidence type="ECO:0000259" key="11">
    <source>
        <dbReference type="SMART" id="SM00835"/>
    </source>
</evidence>
<dbReference type="Gramene" id="Pp3c21_3440V3.1">
    <property type="protein sequence ID" value="PAC:32915602.CDS.1"/>
    <property type="gene ID" value="Pp3c21_3440"/>
</dbReference>
<feature type="compositionally biased region" description="Basic and acidic residues" evidence="10">
    <location>
        <begin position="51"/>
        <end position="62"/>
    </location>
</feature>
<dbReference type="Gene3D" id="2.60.120.10">
    <property type="entry name" value="Jelly Rolls"/>
    <property type="match status" value="1"/>
</dbReference>
<feature type="binding site" evidence="8">
    <location>
        <position position="110"/>
    </location>
    <ligand>
        <name>Mn(2+)</name>
        <dbReference type="ChEBI" id="CHEBI:29035"/>
    </ligand>
</feature>
<evidence type="ECO:0000256" key="1">
    <source>
        <dbReference type="ARBA" id="ARBA00004271"/>
    </source>
</evidence>
<feature type="region of interest" description="Disordered" evidence="10">
    <location>
        <begin position="147"/>
        <end position="179"/>
    </location>
</feature>
<feature type="domain" description="Cupin type-1" evidence="11">
    <location>
        <begin position="31"/>
        <end position="144"/>
    </location>
</feature>
<dbReference type="InterPro" id="IPR011051">
    <property type="entry name" value="RmlC_Cupin_sf"/>
</dbReference>
<dbReference type="InterPro" id="IPR006045">
    <property type="entry name" value="Cupin_1"/>
</dbReference>
<dbReference type="SUPFAM" id="SSF51182">
    <property type="entry name" value="RmlC-like cupins"/>
    <property type="match status" value="1"/>
</dbReference>
<reference evidence="13" key="3">
    <citation type="submission" date="2020-12" db="UniProtKB">
        <authorList>
            <consortium name="EnsemblPlants"/>
        </authorList>
    </citation>
    <scope>IDENTIFICATION</scope>
</reference>
<reference evidence="12 14" key="2">
    <citation type="journal article" date="2018" name="Plant J.">
        <title>The Physcomitrella patens chromosome-scale assembly reveals moss genome structure and evolution.</title>
        <authorList>
            <person name="Lang D."/>
            <person name="Ullrich K.K."/>
            <person name="Murat F."/>
            <person name="Fuchs J."/>
            <person name="Jenkins J."/>
            <person name="Haas F.B."/>
            <person name="Piednoel M."/>
            <person name="Gundlach H."/>
            <person name="Van Bel M."/>
            <person name="Meyberg R."/>
            <person name="Vives C."/>
            <person name="Morata J."/>
            <person name="Symeonidi A."/>
            <person name="Hiss M."/>
            <person name="Muchero W."/>
            <person name="Kamisugi Y."/>
            <person name="Saleh O."/>
            <person name="Blanc G."/>
            <person name="Decker E.L."/>
            <person name="van Gessel N."/>
            <person name="Grimwood J."/>
            <person name="Hayes R.D."/>
            <person name="Graham S.W."/>
            <person name="Gunter L.E."/>
            <person name="McDaniel S.F."/>
            <person name="Hoernstein S.N.W."/>
            <person name="Larsson A."/>
            <person name="Li F.W."/>
            <person name="Perroud P.F."/>
            <person name="Phillips J."/>
            <person name="Ranjan P."/>
            <person name="Rokshar D.S."/>
            <person name="Rothfels C.J."/>
            <person name="Schneider L."/>
            <person name="Shu S."/>
            <person name="Stevenson D.W."/>
            <person name="Thummler F."/>
            <person name="Tillich M."/>
            <person name="Villarreal Aguilar J.C."/>
            <person name="Widiez T."/>
            <person name="Wong G.K."/>
            <person name="Wymore A."/>
            <person name="Zhang Y."/>
            <person name="Zimmer A.D."/>
            <person name="Quatrano R.S."/>
            <person name="Mayer K.F.X."/>
            <person name="Goodstein D."/>
            <person name="Casacuberta J.M."/>
            <person name="Vandepoele K."/>
            <person name="Reski R."/>
            <person name="Cuming A.C."/>
            <person name="Tuskan G.A."/>
            <person name="Maumus F."/>
            <person name="Salse J."/>
            <person name="Schmutz J."/>
            <person name="Rensing S.A."/>
        </authorList>
    </citation>
    <scope>NUCLEOTIDE SEQUENCE [LARGE SCALE GENOMIC DNA]</scope>
    <source>
        <strain evidence="13 14">cv. Gransden 2004</strain>
    </source>
</reference>
<evidence type="ECO:0000313" key="12">
    <source>
        <dbReference type="EMBL" id="PNR31552.1"/>
    </source>
</evidence>
<dbReference type="EnsemblPlants" id="Pp3c21_3440V3.1">
    <property type="protein sequence ID" value="PAC:32915602.CDS.1"/>
    <property type="gene ID" value="Pp3c21_3440"/>
</dbReference>
<dbReference type="PRINTS" id="PR00325">
    <property type="entry name" value="GERMIN"/>
</dbReference>
<keyword evidence="3 9" id="KW-0052">Apoplast</keyword>
<dbReference type="PaxDb" id="3218-PP1S27_53V6.1"/>
<proteinExistence type="inferred from homology"/>
<evidence type="ECO:0000313" key="14">
    <source>
        <dbReference type="Proteomes" id="UP000006727"/>
    </source>
</evidence>
<organism evidence="12">
    <name type="scientific">Physcomitrium patens</name>
    <name type="common">Spreading-leaved earth moss</name>
    <name type="synonym">Physcomitrella patens</name>
    <dbReference type="NCBI Taxonomy" id="3218"/>
    <lineage>
        <taxon>Eukaryota</taxon>
        <taxon>Viridiplantae</taxon>
        <taxon>Streptophyta</taxon>
        <taxon>Embryophyta</taxon>
        <taxon>Bryophyta</taxon>
        <taxon>Bryophytina</taxon>
        <taxon>Bryopsida</taxon>
        <taxon>Funariidae</taxon>
        <taxon>Funariales</taxon>
        <taxon>Funariaceae</taxon>
        <taxon>Physcomitrium</taxon>
    </lineage>
</organism>
<evidence type="ECO:0000256" key="10">
    <source>
        <dbReference type="SAM" id="MobiDB-lite"/>
    </source>
</evidence>
<keyword evidence="6 7" id="KW-0464">Manganese</keyword>
<dbReference type="Pfam" id="PF00190">
    <property type="entry name" value="Cupin_1"/>
    <property type="match status" value="1"/>
</dbReference>
<dbReference type="EMBL" id="ABEU02000021">
    <property type="protein sequence ID" value="PNR31552.1"/>
    <property type="molecule type" value="Genomic_DNA"/>
</dbReference>
<evidence type="ECO:0000256" key="3">
    <source>
        <dbReference type="ARBA" id="ARBA00022523"/>
    </source>
</evidence>
<accession>A0A2K1IQJ4</accession>
<feature type="region of interest" description="Disordered" evidence="10">
    <location>
        <begin position="44"/>
        <end position="67"/>
    </location>
</feature>
<keyword evidence="4 9" id="KW-0964">Secreted</keyword>
<feature type="binding site" evidence="7">
    <location>
        <position position="71"/>
    </location>
    <ligand>
        <name>oxalate</name>
        <dbReference type="ChEBI" id="CHEBI:30623"/>
    </ligand>
</feature>
<evidence type="ECO:0000256" key="9">
    <source>
        <dbReference type="RuleBase" id="RU366015"/>
    </source>
</evidence>
<dbReference type="SMART" id="SM00835">
    <property type="entry name" value="Cupin_1"/>
    <property type="match status" value="1"/>
</dbReference>
<dbReference type="GO" id="GO:0030145">
    <property type="term" value="F:manganese ion binding"/>
    <property type="evidence" value="ECO:0007669"/>
    <property type="project" value="UniProtKB-UniRule"/>
</dbReference>
<protein>
    <recommendedName>
        <fullName evidence="9">Germin-like protein</fullName>
    </recommendedName>
</protein>
<gene>
    <name evidence="12" type="ORF">PHYPA_025673</name>
</gene>
<keyword evidence="14" id="KW-1185">Reference proteome</keyword>
<evidence type="ECO:0000256" key="5">
    <source>
        <dbReference type="ARBA" id="ARBA00022723"/>
    </source>
</evidence>
<reference evidence="12 14" key="1">
    <citation type="journal article" date="2008" name="Science">
        <title>The Physcomitrella genome reveals evolutionary insights into the conquest of land by plants.</title>
        <authorList>
            <person name="Rensing S."/>
            <person name="Lang D."/>
            <person name="Zimmer A."/>
            <person name="Terry A."/>
            <person name="Salamov A."/>
            <person name="Shapiro H."/>
            <person name="Nishiyama T."/>
            <person name="Perroud P.-F."/>
            <person name="Lindquist E."/>
            <person name="Kamisugi Y."/>
            <person name="Tanahashi T."/>
            <person name="Sakakibara K."/>
            <person name="Fujita T."/>
            <person name="Oishi K."/>
            <person name="Shin-I T."/>
            <person name="Kuroki Y."/>
            <person name="Toyoda A."/>
            <person name="Suzuki Y."/>
            <person name="Hashimoto A."/>
            <person name="Yamaguchi K."/>
            <person name="Sugano A."/>
            <person name="Kohara Y."/>
            <person name="Fujiyama A."/>
            <person name="Anterola A."/>
            <person name="Aoki S."/>
            <person name="Ashton N."/>
            <person name="Barbazuk W.B."/>
            <person name="Barker E."/>
            <person name="Bennetzen J."/>
            <person name="Bezanilla M."/>
            <person name="Blankenship R."/>
            <person name="Cho S.H."/>
            <person name="Dutcher S."/>
            <person name="Estelle M."/>
            <person name="Fawcett J.A."/>
            <person name="Gundlach H."/>
            <person name="Hanada K."/>
            <person name="Heyl A."/>
            <person name="Hicks K.A."/>
            <person name="Hugh J."/>
            <person name="Lohr M."/>
            <person name="Mayer K."/>
            <person name="Melkozernov A."/>
            <person name="Murata T."/>
            <person name="Nelson D."/>
            <person name="Pils B."/>
            <person name="Prigge M."/>
            <person name="Reiss B."/>
            <person name="Renner T."/>
            <person name="Rombauts S."/>
            <person name="Rushton P."/>
            <person name="Sanderfoot A."/>
            <person name="Schween G."/>
            <person name="Shiu S.-H."/>
            <person name="Stueber K."/>
            <person name="Theodoulou F.L."/>
            <person name="Tu H."/>
            <person name="Van de Peer Y."/>
            <person name="Verrier P.J."/>
            <person name="Waters E."/>
            <person name="Wood A."/>
            <person name="Yang L."/>
            <person name="Cove D."/>
            <person name="Cuming A."/>
            <person name="Hasebe M."/>
            <person name="Lucas S."/>
            <person name="Mishler D.B."/>
            <person name="Reski R."/>
            <person name="Grigoriev I."/>
            <person name="Quatrano R.S."/>
            <person name="Boore J.L."/>
        </authorList>
    </citation>
    <scope>NUCLEOTIDE SEQUENCE [LARGE SCALE GENOMIC DNA]</scope>
    <source>
        <strain evidence="13 14">cv. Gransden 2004</strain>
    </source>
</reference>